<accession>A0A1E4TEA8</accession>
<evidence type="ECO:0000313" key="7">
    <source>
        <dbReference type="Proteomes" id="UP000095023"/>
    </source>
</evidence>
<dbReference type="PANTHER" id="PTHR12629:SF0">
    <property type="entry name" value="DIPHOSPHOINOSITOL-POLYPHOSPHATE DIPHOSPHATASE"/>
    <property type="match status" value="1"/>
</dbReference>
<dbReference type="GO" id="GO:0046872">
    <property type="term" value="F:metal ion binding"/>
    <property type="evidence" value="ECO:0007669"/>
    <property type="project" value="UniProtKB-KW"/>
</dbReference>
<evidence type="ECO:0000256" key="2">
    <source>
        <dbReference type="ARBA" id="ARBA00022723"/>
    </source>
</evidence>
<dbReference type="PROSITE" id="PS51462">
    <property type="entry name" value="NUDIX"/>
    <property type="match status" value="1"/>
</dbReference>
<dbReference type="GO" id="GO:0071543">
    <property type="term" value="P:diphosphoinositol polyphosphate metabolic process"/>
    <property type="evidence" value="ECO:0007669"/>
    <property type="project" value="TreeGrafter"/>
</dbReference>
<dbReference type="InterPro" id="IPR047198">
    <property type="entry name" value="DDP-like_NUDIX"/>
</dbReference>
<reference evidence="7" key="1">
    <citation type="submission" date="2016-02" db="EMBL/GenBank/DDBJ databases">
        <title>Comparative genomics of biotechnologically important yeasts.</title>
        <authorList>
            <consortium name="DOE Joint Genome Institute"/>
            <person name="Riley R."/>
            <person name="Haridas S."/>
            <person name="Wolfe K.H."/>
            <person name="Lopes M.R."/>
            <person name="Hittinger C.T."/>
            <person name="Goker M."/>
            <person name="Salamov A."/>
            <person name="Wisecaver J."/>
            <person name="Long T.M."/>
            <person name="Aerts A.L."/>
            <person name="Barry K."/>
            <person name="Choi C."/>
            <person name="Clum A."/>
            <person name="Coughlan A.Y."/>
            <person name="Deshpande S."/>
            <person name="Douglass A.P."/>
            <person name="Hanson S.J."/>
            <person name="Klenk H.-P."/>
            <person name="Labutti K."/>
            <person name="Lapidus A."/>
            <person name="Lindquist E."/>
            <person name="Lipzen A."/>
            <person name="Meier-Kolthoff J.P."/>
            <person name="Ohm R.A."/>
            <person name="Otillar R.P."/>
            <person name="Pangilinan J."/>
            <person name="Peng Y."/>
            <person name="Rokas A."/>
            <person name="Rosa C.A."/>
            <person name="Scheuner C."/>
            <person name="Sibirny A.A."/>
            <person name="Slot J.C."/>
            <person name="Stielow J.B."/>
            <person name="Sun H."/>
            <person name="Kurtzman C.P."/>
            <person name="Blackwell M."/>
            <person name="Jeffries T.W."/>
            <person name="Grigoriev I.V."/>
        </authorList>
    </citation>
    <scope>NUCLEOTIDE SEQUENCE [LARGE SCALE GENOMIC DNA]</scope>
    <source>
        <strain evidence="7">NRRL Y-17796</strain>
    </source>
</reference>
<dbReference type="OrthoDB" id="2011998at2759"/>
<dbReference type="GO" id="GO:0034431">
    <property type="term" value="F:bis(5'-adenosyl)-hexaphosphatase activity"/>
    <property type="evidence" value="ECO:0007669"/>
    <property type="project" value="TreeGrafter"/>
</dbReference>
<evidence type="ECO:0000256" key="3">
    <source>
        <dbReference type="ARBA" id="ARBA00022801"/>
    </source>
</evidence>
<dbReference type="InterPro" id="IPR015797">
    <property type="entry name" value="NUDIX_hydrolase-like_dom_sf"/>
</dbReference>
<name>A0A1E4TEA8_9ASCO</name>
<dbReference type="Pfam" id="PF00293">
    <property type="entry name" value="NUDIX"/>
    <property type="match status" value="1"/>
</dbReference>
<dbReference type="PROSITE" id="PS00893">
    <property type="entry name" value="NUDIX_BOX"/>
    <property type="match status" value="1"/>
</dbReference>
<gene>
    <name evidence="6" type="ORF">CANCADRAFT_25156</name>
</gene>
<evidence type="ECO:0000256" key="1">
    <source>
        <dbReference type="ARBA" id="ARBA00001946"/>
    </source>
</evidence>
<dbReference type="InterPro" id="IPR020084">
    <property type="entry name" value="NUDIX_hydrolase_CS"/>
</dbReference>
<keyword evidence="2" id="KW-0479">Metal-binding</keyword>
<dbReference type="PANTHER" id="PTHR12629">
    <property type="entry name" value="DIPHOSPHOINOSITOL POLYPHOSPHATE PHOSPHOHYDROLASE"/>
    <property type="match status" value="1"/>
</dbReference>
<evidence type="ECO:0000259" key="5">
    <source>
        <dbReference type="PROSITE" id="PS51462"/>
    </source>
</evidence>
<dbReference type="GO" id="GO:0034432">
    <property type="term" value="F:bis(5'-adenosyl)-pentaphosphatase activity"/>
    <property type="evidence" value="ECO:0007669"/>
    <property type="project" value="TreeGrafter"/>
</dbReference>
<proteinExistence type="predicted"/>
<dbReference type="GO" id="GO:1901911">
    <property type="term" value="P:adenosine 5'-(hexahydrogen pentaphosphate) catabolic process"/>
    <property type="evidence" value="ECO:0007669"/>
    <property type="project" value="TreeGrafter"/>
</dbReference>
<dbReference type="CDD" id="cd04666">
    <property type="entry name" value="NUDIX_DIPP2_like_Nudt4"/>
    <property type="match status" value="1"/>
</dbReference>
<dbReference type="InterPro" id="IPR000086">
    <property type="entry name" value="NUDIX_hydrolase_dom"/>
</dbReference>
<dbReference type="SUPFAM" id="SSF55811">
    <property type="entry name" value="Nudix"/>
    <property type="match status" value="1"/>
</dbReference>
<dbReference type="GO" id="GO:0000298">
    <property type="term" value="F:endopolyphosphatase activity"/>
    <property type="evidence" value="ECO:0007669"/>
    <property type="project" value="TreeGrafter"/>
</dbReference>
<keyword evidence="4" id="KW-0460">Magnesium</keyword>
<dbReference type="GO" id="GO:1901907">
    <property type="term" value="P:diadenosine pentaphosphate catabolic process"/>
    <property type="evidence" value="ECO:0007669"/>
    <property type="project" value="TreeGrafter"/>
</dbReference>
<protein>
    <recommendedName>
        <fullName evidence="5">Nudix hydrolase domain-containing protein</fullName>
    </recommendedName>
</protein>
<dbReference type="AlphaFoldDB" id="A0A1E4TEA8"/>
<keyword evidence="7" id="KW-1185">Reference proteome</keyword>
<dbReference type="GO" id="GO:0005737">
    <property type="term" value="C:cytoplasm"/>
    <property type="evidence" value="ECO:0007669"/>
    <property type="project" value="TreeGrafter"/>
</dbReference>
<organism evidence="6 7">
    <name type="scientific">Tortispora caseinolytica NRRL Y-17796</name>
    <dbReference type="NCBI Taxonomy" id="767744"/>
    <lineage>
        <taxon>Eukaryota</taxon>
        <taxon>Fungi</taxon>
        <taxon>Dikarya</taxon>
        <taxon>Ascomycota</taxon>
        <taxon>Saccharomycotina</taxon>
        <taxon>Trigonopsidomycetes</taxon>
        <taxon>Trigonopsidales</taxon>
        <taxon>Trigonopsidaceae</taxon>
        <taxon>Tortispora</taxon>
    </lineage>
</organism>
<evidence type="ECO:0000256" key="4">
    <source>
        <dbReference type="ARBA" id="ARBA00022842"/>
    </source>
</evidence>
<dbReference type="GO" id="GO:1901909">
    <property type="term" value="P:diadenosine hexaphosphate catabolic process"/>
    <property type="evidence" value="ECO:0007669"/>
    <property type="project" value="TreeGrafter"/>
</dbReference>
<evidence type="ECO:0000313" key="6">
    <source>
        <dbReference type="EMBL" id="ODV90091.1"/>
    </source>
</evidence>
<dbReference type="Gene3D" id="3.90.79.10">
    <property type="entry name" value="Nucleoside Triphosphate Pyrophosphohydrolase"/>
    <property type="match status" value="1"/>
</dbReference>
<sequence>MTARTGRAKQVYTADGERIVGGTIPIDDKGRILLISSSSHKDRWVLPKGGHECDETIEETAIRESWEEAGVTGQIIKELPVTKKAHSKFVAKTIGTQALVSELHFFVFKVISIDDKWPESNRKRKWVKAKEAIKLLSSRPELSTLVEYVVSDSTIQLDRE</sequence>
<keyword evidence="3" id="KW-0378">Hydrolase</keyword>
<dbReference type="GO" id="GO:0008486">
    <property type="term" value="F:diphosphoinositol-polyphosphate diphosphatase activity"/>
    <property type="evidence" value="ECO:0007669"/>
    <property type="project" value="TreeGrafter"/>
</dbReference>
<dbReference type="EMBL" id="KV453842">
    <property type="protein sequence ID" value="ODV90091.1"/>
    <property type="molecule type" value="Genomic_DNA"/>
</dbReference>
<dbReference type="GO" id="GO:0005634">
    <property type="term" value="C:nucleus"/>
    <property type="evidence" value="ECO:0007669"/>
    <property type="project" value="TreeGrafter"/>
</dbReference>
<feature type="domain" description="Nudix hydrolase" evidence="5">
    <location>
        <begin position="16"/>
        <end position="149"/>
    </location>
</feature>
<comment type="cofactor">
    <cofactor evidence="1">
        <name>Mg(2+)</name>
        <dbReference type="ChEBI" id="CHEBI:18420"/>
    </cofactor>
</comment>
<dbReference type="Proteomes" id="UP000095023">
    <property type="component" value="Unassembled WGS sequence"/>
</dbReference>